<dbReference type="GO" id="GO:0004803">
    <property type="term" value="F:transposase activity"/>
    <property type="evidence" value="ECO:0007669"/>
    <property type="project" value="TreeGrafter"/>
</dbReference>
<comment type="caution">
    <text evidence="3">The sequence shown here is derived from an EMBL/GenBank/DDBJ whole genome shotgun (WGS) entry which is preliminary data.</text>
</comment>
<dbReference type="PANTHER" id="PTHR10948">
    <property type="entry name" value="TRANSPOSASE"/>
    <property type="match status" value="1"/>
</dbReference>
<accession>A0A4Y3UQQ0</accession>
<organism evidence="3 4">
    <name type="scientific">Microbacterium lacticum</name>
    <dbReference type="NCBI Taxonomy" id="33885"/>
    <lineage>
        <taxon>Bacteria</taxon>
        <taxon>Bacillati</taxon>
        <taxon>Actinomycetota</taxon>
        <taxon>Actinomycetes</taxon>
        <taxon>Micrococcales</taxon>
        <taxon>Microbacteriaceae</taxon>
        <taxon>Microbacterium</taxon>
    </lineage>
</organism>
<dbReference type="PANTHER" id="PTHR10948:SF23">
    <property type="entry name" value="TRANSPOSASE INSI FOR INSERTION SEQUENCE ELEMENT IS30A-RELATED"/>
    <property type="match status" value="1"/>
</dbReference>
<reference evidence="3 4" key="1">
    <citation type="submission" date="2019-06" db="EMBL/GenBank/DDBJ databases">
        <title>Sequencing the genomes of 1000 actinobacteria strains.</title>
        <authorList>
            <person name="Klenk H.-P."/>
        </authorList>
    </citation>
    <scope>NUCLEOTIDE SEQUENCE [LARGE SCALE GENOMIC DNA]</scope>
    <source>
        <strain evidence="3 4">DSM 20427</strain>
    </source>
</reference>
<dbReference type="Pfam" id="PF13936">
    <property type="entry name" value="HTH_38"/>
    <property type="match status" value="1"/>
</dbReference>
<dbReference type="GO" id="GO:0006310">
    <property type="term" value="P:DNA recombination"/>
    <property type="evidence" value="ECO:0007669"/>
    <property type="project" value="UniProtKB-KW"/>
</dbReference>
<dbReference type="AlphaFoldDB" id="A0A4Y3UQQ0"/>
<dbReference type="InterPro" id="IPR036397">
    <property type="entry name" value="RNaseH_sf"/>
</dbReference>
<feature type="domain" description="Integrase catalytic" evidence="2">
    <location>
        <begin position="220"/>
        <end position="383"/>
    </location>
</feature>
<dbReference type="EMBL" id="VFPS01000001">
    <property type="protein sequence ID" value="TQN00501.1"/>
    <property type="molecule type" value="Genomic_DNA"/>
</dbReference>
<dbReference type="GO" id="GO:0003676">
    <property type="term" value="F:nucleic acid binding"/>
    <property type="evidence" value="ECO:0007669"/>
    <property type="project" value="InterPro"/>
</dbReference>
<dbReference type="InterPro" id="IPR053392">
    <property type="entry name" value="Transposase_IS30-like"/>
</dbReference>
<evidence type="ECO:0000313" key="3">
    <source>
        <dbReference type="EMBL" id="TQN00501.1"/>
    </source>
</evidence>
<dbReference type="Proteomes" id="UP000319804">
    <property type="component" value="Unassembled WGS sequence"/>
</dbReference>
<keyword evidence="1" id="KW-0233">DNA recombination</keyword>
<dbReference type="InterPro" id="IPR012337">
    <property type="entry name" value="RNaseH-like_sf"/>
</dbReference>
<dbReference type="InterPro" id="IPR001584">
    <property type="entry name" value="Integrase_cat-core"/>
</dbReference>
<dbReference type="Gene3D" id="3.30.420.10">
    <property type="entry name" value="Ribonuclease H-like superfamily/Ribonuclease H"/>
    <property type="match status" value="1"/>
</dbReference>
<dbReference type="InterPro" id="IPR009057">
    <property type="entry name" value="Homeodomain-like_sf"/>
</dbReference>
<name>A0A4Y3UQQ0_9MICO</name>
<gene>
    <name evidence="3" type="ORF">FHX68_0603</name>
</gene>
<protein>
    <submittedName>
        <fullName evidence="3">IS30 family transposase</fullName>
    </submittedName>
</protein>
<dbReference type="RefSeq" id="WP_218026416.1">
    <property type="nucleotide sequence ID" value="NZ_BJNA01000122.1"/>
</dbReference>
<evidence type="ECO:0000259" key="2">
    <source>
        <dbReference type="PROSITE" id="PS50994"/>
    </source>
</evidence>
<keyword evidence="4" id="KW-1185">Reference proteome</keyword>
<dbReference type="PROSITE" id="PS50994">
    <property type="entry name" value="INTEGRASE"/>
    <property type="match status" value="1"/>
</dbReference>
<dbReference type="InterPro" id="IPR051917">
    <property type="entry name" value="Transposase-Integrase"/>
</dbReference>
<dbReference type="SUPFAM" id="SSF53098">
    <property type="entry name" value="Ribonuclease H-like"/>
    <property type="match status" value="1"/>
</dbReference>
<sequence length="387" mass="44189">MVDKQRSFAKLLQRGMLISEACRRLGIDRKTGHWWKNGGAVVTSTGTRIIEPVIGRYQGKPESDRYLSEAERVVIADGHRAGKSARAIAMELGRAVSTVARELTRNRASDGAYHPFTAHALMRTRRPRPKPRRLEMDAALRGRVQKHLDEHWSPEQIAHELATKHGSPIAVETIYQALYAPTRVIARDPRAVLRTGRPHRRPRRRGDQRRPRFIVPITPIDQRPAEVLERVEPGHWEGDCIVGAYNRSAIGTLVERTFRYTILLHLDGESRAGAVRDQLIATFSALPPEMRRSLTWDQGSEMSHHHTVAETVGMPVYFCDPGKPWQRPTNENTNGLLRDYFPKGTNLRVHTAEDLQRVSDELNRRPRKTLDWKTPHDLFTSIQERPV</sequence>
<dbReference type="SUPFAM" id="SSF46689">
    <property type="entry name" value="Homeodomain-like"/>
    <property type="match status" value="1"/>
</dbReference>
<evidence type="ECO:0000256" key="1">
    <source>
        <dbReference type="ARBA" id="ARBA00023172"/>
    </source>
</evidence>
<evidence type="ECO:0000313" key="4">
    <source>
        <dbReference type="Proteomes" id="UP000319804"/>
    </source>
</evidence>
<dbReference type="GO" id="GO:0005829">
    <property type="term" value="C:cytosol"/>
    <property type="evidence" value="ECO:0007669"/>
    <property type="project" value="TreeGrafter"/>
</dbReference>
<dbReference type="Pfam" id="PF00665">
    <property type="entry name" value="rve"/>
    <property type="match status" value="1"/>
</dbReference>
<dbReference type="InterPro" id="IPR025246">
    <property type="entry name" value="IS30-like_HTH"/>
</dbReference>
<dbReference type="NCBIfam" id="NF033563">
    <property type="entry name" value="transpos_IS30"/>
    <property type="match status" value="1"/>
</dbReference>
<proteinExistence type="predicted"/>
<dbReference type="GO" id="GO:0015074">
    <property type="term" value="P:DNA integration"/>
    <property type="evidence" value="ECO:0007669"/>
    <property type="project" value="InterPro"/>
</dbReference>
<dbReference type="GO" id="GO:0032196">
    <property type="term" value="P:transposition"/>
    <property type="evidence" value="ECO:0007669"/>
    <property type="project" value="TreeGrafter"/>
</dbReference>